<proteinExistence type="predicted"/>
<dbReference type="AlphaFoldDB" id="A0A443IP59"/>
<dbReference type="Proteomes" id="UP000285710">
    <property type="component" value="Unassembled WGS sequence"/>
</dbReference>
<gene>
    <name evidence="1" type="ORF">D2T33_16195</name>
</gene>
<accession>A0A443IP59</accession>
<reference evidence="1 2" key="1">
    <citation type="submission" date="2019-01" db="EMBL/GenBank/DDBJ databases">
        <title>Sinorhodobacter populi sp. nov. isolated from the symptomatic bark tissue of Populus euramericana canker.</title>
        <authorList>
            <person name="Xu G."/>
        </authorList>
    </citation>
    <scope>NUCLEOTIDE SEQUENCE [LARGE SCALE GENOMIC DNA]</scope>
    <source>
        <strain evidence="1 2">2D-5</strain>
    </source>
</reference>
<evidence type="ECO:0000313" key="2">
    <source>
        <dbReference type="Proteomes" id="UP000285710"/>
    </source>
</evidence>
<name>A0A443IP59_9RHOB</name>
<evidence type="ECO:0000313" key="1">
    <source>
        <dbReference type="EMBL" id="RWR08165.1"/>
    </source>
</evidence>
<comment type="caution">
    <text evidence="1">The sequence shown here is derived from an EMBL/GenBank/DDBJ whole genome shotgun (WGS) entry which is preliminary data.</text>
</comment>
<reference evidence="1 2" key="2">
    <citation type="submission" date="2019-01" db="EMBL/GenBank/DDBJ databases">
        <authorList>
            <person name="Li Y."/>
        </authorList>
    </citation>
    <scope>NUCLEOTIDE SEQUENCE [LARGE SCALE GENOMIC DNA]</scope>
    <source>
        <strain evidence="1 2">2D-5</strain>
    </source>
</reference>
<organism evidence="1 2">
    <name type="scientific">Paenirhodobacter populi</name>
    <dbReference type="NCBI Taxonomy" id="2306993"/>
    <lineage>
        <taxon>Bacteria</taxon>
        <taxon>Pseudomonadati</taxon>
        <taxon>Pseudomonadota</taxon>
        <taxon>Alphaproteobacteria</taxon>
        <taxon>Rhodobacterales</taxon>
        <taxon>Rhodobacter group</taxon>
        <taxon>Paenirhodobacter</taxon>
    </lineage>
</organism>
<protein>
    <submittedName>
        <fullName evidence="1">Uncharacterized protein</fullName>
    </submittedName>
</protein>
<dbReference type="EMBL" id="SAUW01000018">
    <property type="protein sequence ID" value="RWR08165.1"/>
    <property type="molecule type" value="Genomic_DNA"/>
</dbReference>
<keyword evidence="2" id="KW-1185">Reference proteome</keyword>
<sequence>MIRRFCIPDAEPLQFRSPTKPQSRAAEQDDLLRPRLDMIDPRHELVKLAALIDRAFCARNGAGFFPRRRAVRRYRRADVSAAYVQPVETTADGLAATQSLHDARWLFDRGLIQRLLRSPTA</sequence>